<feature type="region of interest" description="Disordered" evidence="1">
    <location>
        <begin position="319"/>
        <end position="353"/>
    </location>
</feature>
<feature type="compositionally biased region" description="Basic and acidic residues" evidence="1">
    <location>
        <begin position="319"/>
        <end position="333"/>
    </location>
</feature>
<accession>A0AAD3H466</accession>
<keyword evidence="3" id="KW-1185">Reference proteome</keyword>
<comment type="caution">
    <text evidence="2">The sequence shown here is derived from an EMBL/GenBank/DDBJ whole genome shotgun (WGS) entry which is preliminary data.</text>
</comment>
<proteinExistence type="predicted"/>
<dbReference type="EMBL" id="BLLK01000038">
    <property type="protein sequence ID" value="GFH49967.1"/>
    <property type="molecule type" value="Genomic_DNA"/>
</dbReference>
<name>A0AAD3H466_9STRA</name>
<evidence type="ECO:0000313" key="3">
    <source>
        <dbReference type="Proteomes" id="UP001054902"/>
    </source>
</evidence>
<evidence type="ECO:0000313" key="2">
    <source>
        <dbReference type="EMBL" id="GFH49967.1"/>
    </source>
</evidence>
<organism evidence="2 3">
    <name type="scientific">Chaetoceros tenuissimus</name>
    <dbReference type="NCBI Taxonomy" id="426638"/>
    <lineage>
        <taxon>Eukaryota</taxon>
        <taxon>Sar</taxon>
        <taxon>Stramenopiles</taxon>
        <taxon>Ochrophyta</taxon>
        <taxon>Bacillariophyta</taxon>
        <taxon>Coscinodiscophyceae</taxon>
        <taxon>Chaetocerotophycidae</taxon>
        <taxon>Chaetocerotales</taxon>
        <taxon>Chaetocerotaceae</taxon>
        <taxon>Chaetoceros</taxon>
    </lineage>
</organism>
<dbReference type="AlphaFoldDB" id="A0AAD3H466"/>
<evidence type="ECO:0000256" key="1">
    <source>
        <dbReference type="SAM" id="MobiDB-lite"/>
    </source>
</evidence>
<dbReference type="Proteomes" id="UP001054902">
    <property type="component" value="Unassembled WGS sequence"/>
</dbReference>
<sequence length="431" mass="50138">MKLAKAAKHLKKHTGEKEAGITVQMRFVPLKSKDDEKEPETETISVAIDDNDRVEGANELKLKVTVMTNLHGQGEQFLDNLISLRNEIFESKGWVDYQSLRQRLEHIAKFLKGMASKTLHKELKDARTEFLNHCGVDTSLPNANIHKTNEQAFETWLKRPNTLVDGGWLDVANIANANEVETSRVQAFLEYERAIMWNIGKVLWKDHGEAYENHFYYFMHQIVKPYAMSVEEYDYTMKMYAERLKLMQPPSFKKCKTYAEADWTIQEKEVDERCIRRAIFQGLPKNYQKNLRSNYEQDWRQMDEATFVSAMADWELEDRAEQDDKKAEAEKNKQINKKRHNSNQQGGGKRGKHNDGKLFCKWCKKAKSKFFDNHNSDDCTMKDKWEKQGKLGNQKELHTIESLAATQEKQTALLDKLIKRIDSADDDNGSD</sequence>
<gene>
    <name evidence="2" type="ORF">CTEN210_06443</name>
</gene>
<protein>
    <submittedName>
        <fullName evidence="2">Uncharacterized protein</fullName>
    </submittedName>
</protein>
<reference evidence="2 3" key="1">
    <citation type="journal article" date="2021" name="Sci. Rep.">
        <title>The genome of the diatom Chaetoceros tenuissimus carries an ancient integrated fragment of an extant virus.</title>
        <authorList>
            <person name="Hongo Y."/>
            <person name="Kimura K."/>
            <person name="Takaki Y."/>
            <person name="Yoshida Y."/>
            <person name="Baba S."/>
            <person name="Kobayashi G."/>
            <person name="Nagasaki K."/>
            <person name="Hano T."/>
            <person name="Tomaru Y."/>
        </authorList>
    </citation>
    <scope>NUCLEOTIDE SEQUENCE [LARGE SCALE GENOMIC DNA]</scope>
    <source>
        <strain evidence="2 3">NIES-3715</strain>
    </source>
</reference>